<feature type="transmembrane region" description="Helical" evidence="2">
    <location>
        <begin position="12"/>
        <end position="30"/>
    </location>
</feature>
<evidence type="ECO:0000313" key="3">
    <source>
        <dbReference type="EMBL" id="CAD7222443.1"/>
    </source>
</evidence>
<feature type="region of interest" description="Disordered" evidence="1">
    <location>
        <begin position="79"/>
        <end position="143"/>
    </location>
</feature>
<proteinExistence type="predicted"/>
<evidence type="ECO:0000256" key="1">
    <source>
        <dbReference type="SAM" id="MobiDB-lite"/>
    </source>
</evidence>
<evidence type="ECO:0000256" key="2">
    <source>
        <dbReference type="SAM" id="Phobius"/>
    </source>
</evidence>
<name>A0A7R8W1C3_9CRUS</name>
<sequence>MQDSFLRKLSHMTDFVFVCLTIMTLFFMPADSRLLPKSQKTTTATLGGHQFNKVSEKSLLLAAPLDLLDTSTFSSAPRIQRCKNVPTRKKELRAPAPDLSPESQRRYRRNPRGDIAGIPEEMSPEYQKRYRRQRLSQPLDQTRTQNMPAFNIELSQT</sequence>
<organism evidence="3">
    <name type="scientific">Cyprideis torosa</name>
    <dbReference type="NCBI Taxonomy" id="163714"/>
    <lineage>
        <taxon>Eukaryota</taxon>
        <taxon>Metazoa</taxon>
        <taxon>Ecdysozoa</taxon>
        <taxon>Arthropoda</taxon>
        <taxon>Crustacea</taxon>
        <taxon>Oligostraca</taxon>
        <taxon>Ostracoda</taxon>
        <taxon>Podocopa</taxon>
        <taxon>Podocopida</taxon>
        <taxon>Cytherocopina</taxon>
        <taxon>Cytheroidea</taxon>
        <taxon>Cytherideidae</taxon>
        <taxon>Cyprideis</taxon>
    </lineage>
</organism>
<keyword evidence="2" id="KW-0472">Membrane</keyword>
<dbReference type="EMBL" id="OB660059">
    <property type="protein sequence ID" value="CAD7222443.1"/>
    <property type="molecule type" value="Genomic_DNA"/>
</dbReference>
<accession>A0A7R8W1C3</accession>
<reference evidence="3" key="1">
    <citation type="submission" date="2020-11" db="EMBL/GenBank/DDBJ databases">
        <authorList>
            <person name="Tran Van P."/>
        </authorList>
    </citation>
    <scope>NUCLEOTIDE SEQUENCE</scope>
</reference>
<gene>
    <name evidence="3" type="ORF">CTOB1V02_LOCUS451</name>
</gene>
<protein>
    <submittedName>
        <fullName evidence="3">Uncharacterized protein</fullName>
    </submittedName>
</protein>
<keyword evidence="2" id="KW-0812">Transmembrane</keyword>
<dbReference type="AlphaFoldDB" id="A0A7R8W1C3"/>
<keyword evidence="2" id="KW-1133">Transmembrane helix</keyword>